<name>A0A017H859_9RHOB</name>
<feature type="domain" description="G8" evidence="3">
    <location>
        <begin position="38"/>
        <end position="160"/>
    </location>
</feature>
<gene>
    <name evidence="4" type="ORF">Lokhon_00117</name>
</gene>
<dbReference type="PATRIC" id="fig|1122180.6.peg.121"/>
<evidence type="ECO:0000256" key="1">
    <source>
        <dbReference type="ARBA" id="ARBA00022729"/>
    </source>
</evidence>
<dbReference type="InterPro" id="IPR019960">
    <property type="entry name" value="T1SS_VCA0849"/>
</dbReference>
<dbReference type="eggNOG" id="COG2931">
    <property type="taxonomic scope" value="Bacteria"/>
</dbReference>
<proteinExistence type="predicted"/>
<dbReference type="SMART" id="SM01225">
    <property type="entry name" value="G8"/>
    <property type="match status" value="1"/>
</dbReference>
<dbReference type="InterPro" id="IPR011049">
    <property type="entry name" value="Serralysin-like_metalloprot_C"/>
</dbReference>
<feature type="region of interest" description="Disordered" evidence="2">
    <location>
        <begin position="1001"/>
        <end position="1058"/>
    </location>
</feature>
<comment type="caution">
    <text evidence="4">The sequence shown here is derived from an EMBL/GenBank/DDBJ whole genome shotgun (WGS) entry which is preliminary data.</text>
</comment>
<dbReference type="RefSeq" id="WP_033315697.1">
    <property type="nucleotide sequence ID" value="NZ_CM002676.1"/>
</dbReference>
<dbReference type="Pfam" id="PF10162">
    <property type="entry name" value="G8"/>
    <property type="match status" value="1"/>
</dbReference>
<keyword evidence="5" id="KW-1185">Reference proteome</keyword>
<sequence>MMNQGHDHGDMLAMLDTILTPAKATHTAVKNGAWTDLNVWEGGKVPGNDADVFIPADVAVTYDSNSAVSLGTVRVDGDLKWATDRDTNMLVETIATAPGSHLEIGAAGKAVAANVNANVTFRDTPLETGNKIDHGLVAFGRVDIEGAAKESYLSLTDGAKAGATSVKVDGDLSNWKVGDTILVVGTSRMGKNGAGELRTQDEERVITAVDGNSIAFDKPLAYNHQAPQGYDFETYVGNLSRNVTLASENPDGVRGHVMLHNSDLGGKAYANSVRHAEFEDLGRTEFNGSNGADNPIGRYSLHLHQTGTGNDAAHSLLDGNAVNGGKGWGIVQHQSNAVISDNIVFDVRNAGIVSERGDEDGVWEGNLVTSIRGHDSADKAGNDGTAYENQSRIIVQQDNIAANSKIGWNLQPEDLVSASRDGMAAKMHDRDQLKFDPSPFDEAISHHEPSLEDFDGNSVIASDLGMRIFHRADSDDTDLMSVIRDFDIWGGGQAVDQGNYSSNYFYKDSVWMGDSGPALSIERKTSSVVLNNVEIVDYDTAWKSTGINHESAMIDVKLKNVGQTFDQLDLLFAADGGTAGKVKSEYRNKYGLDYDNPEPKMYDSASLKQVDKVRFIADGDADLTLSPGDNSVSIHGKTIDSLGERRFNEYVQAANYDGSGASKDFEGIDATLNGGGVLRKEFFVDEFLDIHGTIQKSDGAWVAPVVHWVTDRLTGDNHPVVIEIELEGFETSYLKGYEMPGWTPPAINNTGYLHAWEKVGDGKPGATDDEDHGGGHGHHMPGSGSGTDDGMDDGMEMPTDTGGSTEVEDPAPKPEPKPEPEPEIDDTPDLPASSGDLRELRGNASNNVLTGKTGDDLIIGKGGRDLLMGAGGDDTLRGGAGKDVLRGGDGADRIVGGGGSDRLFGEDGADRFVLDVTHKGTDQLLDFSVAGRDSIELVNVSNAFDMADVASHVRITANGSYGMLETSNGDGDFKTVAMISDGAALTVSDLMADGLLTVKGGAPVQDDTDDDPVQAPTDDVAEPAPAPAPTPAPTTGPAPTQTGSAGEERLTGGAGTDVLSGMGGVDRLFGYGGDDWLDGGAGADILVGGAGADTFYYGADDIGTGRDFILDFVSEQEDRFDLSDLLQGATAENIGDYVEVRGVHNKAYLAVDANGGGDDFKDIALLRNGGDLTLQSLLDADALIF</sequence>
<reference evidence="4 5" key="1">
    <citation type="submission" date="2013-03" db="EMBL/GenBank/DDBJ databases">
        <authorList>
            <person name="Fiebig A."/>
            <person name="Goeker M."/>
            <person name="Klenk H.-P.P."/>
        </authorList>
    </citation>
    <scope>NUCLEOTIDE SEQUENCE [LARGE SCALE GENOMIC DNA]</scope>
    <source>
        <strain evidence="4 5">DSM 17492</strain>
        <plasmid evidence="4 5">pLokhon02</plasmid>
    </source>
</reference>
<feature type="compositionally biased region" description="Pro residues" evidence="2">
    <location>
        <begin position="1024"/>
        <end position="1036"/>
    </location>
</feature>
<feature type="compositionally biased region" description="Basic and acidic residues" evidence="2">
    <location>
        <begin position="810"/>
        <end position="820"/>
    </location>
</feature>
<dbReference type="eggNOG" id="COG3291">
    <property type="taxonomic scope" value="Bacteria"/>
</dbReference>
<dbReference type="AlphaFoldDB" id="A0A017H859"/>
<protein>
    <recommendedName>
        <fullName evidence="3">G8 domain-containing protein</fullName>
    </recommendedName>
</protein>
<dbReference type="Gene3D" id="2.150.10.10">
    <property type="entry name" value="Serralysin-like metalloprotease, C-terminal"/>
    <property type="match status" value="3"/>
</dbReference>
<dbReference type="PANTHER" id="PTHR46769:SF2">
    <property type="entry name" value="FIBROCYSTIN-L ISOFORM 2 PRECURSOR-RELATED"/>
    <property type="match status" value="1"/>
</dbReference>
<dbReference type="InterPro" id="IPR052387">
    <property type="entry name" value="Fibrocystin"/>
</dbReference>
<dbReference type="EMBL" id="APGJ01000010">
    <property type="protein sequence ID" value="EYD70363.1"/>
    <property type="molecule type" value="Genomic_DNA"/>
</dbReference>
<dbReference type="SUPFAM" id="SSF51120">
    <property type="entry name" value="beta-Roll"/>
    <property type="match status" value="2"/>
</dbReference>
<evidence type="ECO:0000313" key="4">
    <source>
        <dbReference type="EMBL" id="EYD70363.1"/>
    </source>
</evidence>
<dbReference type="InterPro" id="IPR001343">
    <property type="entry name" value="Hemolysn_Ca-bd"/>
</dbReference>
<dbReference type="InterPro" id="IPR019316">
    <property type="entry name" value="G8_domain"/>
</dbReference>
<dbReference type="InterPro" id="IPR018511">
    <property type="entry name" value="Hemolysin-typ_Ca-bd_CS"/>
</dbReference>
<dbReference type="PROSITE" id="PS51484">
    <property type="entry name" value="G8"/>
    <property type="match status" value="1"/>
</dbReference>
<keyword evidence="4" id="KW-0614">Plasmid</keyword>
<organism evidence="4 5">
    <name type="scientific">Limimaricola hongkongensis DSM 17492</name>
    <dbReference type="NCBI Taxonomy" id="1122180"/>
    <lineage>
        <taxon>Bacteria</taxon>
        <taxon>Pseudomonadati</taxon>
        <taxon>Pseudomonadota</taxon>
        <taxon>Alphaproteobacteria</taxon>
        <taxon>Rhodobacterales</taxon>
        <taxon>Paracoccaceae</taxon>
        <taxon>Limimaricola</taxon>
    </lineage>
</organism>
<dbReference type="PANTHER" id="PTHR46769">
    <property type="entry name" value="POLYCYSTIC KIDNEY AND HEPATIC DISEASE 1 (AUTOSOMAL RECESSIVE)-LIKE 1"/>
    <property type="match status" value="1"/>
</dbReference>
<dbReference type="HOGENOM" id="CLU_272470_0_0_5"/>
<feature type="region of interest" description="Disordered" evidence="2">
    <location>
        <begin position="758"/>
        <end position="850"/>
    </location>
</feature>
<geneLocation type="plasmid" evidence="4 5">
    <name>pLokhon02</name>
</geneLocation>
<dbReference type="PROSITE" id="PS00330">
    <property type="entry name" value="HEMOLYSIN_CALCIUM"/>
    <property type="match status" value="5"/>
</dbReference>
<dbReference type="Pfam" id="PF00353">
    <property type="entry name" value="HemolysinCabind"/>
    <property type="match status" value="3"/>
</dbReference>
<dbReference type="OrthoDB" id="220114at2"/>
<evidence type="ECO:0000259" key="3">
    <source>
        <dbReference type="PROSITE" id="PS51484"/>
    </source>
</evidence>
<dbReference type="NCBIfam" id="TIGR03661">
    <property type="entry name" value="T1SS_VCA0849"/>
    <property type="match status" value="1"/>
</dbReference>
<dbReference type="PRINTS" id="PR00313">
    <property type="entry name" value="CABNDNGRPT"/>
</dbReference>
<evidence type="ECO:0000256" key="2">
    <source>
        <dbReference type="SAM" id="MobiDB-lite"/>
    </source>
</evidence>
<evidence type="ECO:0000313" key="5">
    <source>
        <dbReference type="Proteomes" id="UP000025047"/>
    </source>
</evidence>
<keyword evidence="1" id="KW-0732">Signal</keyword>
<accession>A0A017H859</accession>
<dbReference type="GO" id="GO:0005509">
    <property type="term" value="F:calcium ion binding"/>
    <property type="evidence" value="ECO:0007669"/>
    <property type="project" value="InterPro"/>
</dbReference>
<dbReference type="Proteomes" id="UP000025047">
    <property type="component" value="Plasmid pLokhon02"/>
</dbReference>